<feature type="region of interest" description="Disordered" evidence="1">
    <location>
        <begin position="359"/>
        <end position="383"/>
    </location>
</feature>
<evidence type="ECO:0000313" key="2">
    <source>
        <dbReference type="EMBL" id="CAZ84153.1"/>
    </source>
</evidence>
<proteinExistence type="predicted"/>
<gene>
    <name evidence="2" type="ORF">GSTUM_00008222001</name>
</gene>
<feature type="compositionally biased region" description="Pro residues" evidence="1">
    <location>
        <begin position="279"/>
        <end position="289"/>
    </location>
</feature>
<feature type="region of interest" description="Disordered" evidence="1">
    <location>
        <begin position="221"/>
        <end position="315"/>
    </location>
</feature>
<evidence type="ECO:0000256" key="1">
    <source>
        <dbReference type="SAM" id="MobiDB-lite"/>
    </source>
</evidence>
<feature type="compositionally biased region" description="Acidic residues" evidence="1">
    <location>
        <begin position="295"/>
        <end position="306"/>
    </location>
</feature>
<dbReference type="eggNOG" id="ENOG502S2C2">
    <property type="taxonomic scope" value="Eukaryota"/>
</dbReference>
<name>D5GI10_TUBMM</name>
<feature type="compositionally biased region" description="Basic and acidic residues" evidence="1">
    <location>
        <begin position="373"/>
        <end position="383"/>
    </location>
</feature>
<feature type="compositionally biased region" description="Low complexity" evidence="1">
    <location>
        <begin position="268"/>
        <end position="278"/>
    </location>
</feature>
<protein>
    <submittedName>
        <fullName evidence="2">(Perigord truffle) hypothetical protein</fullName>
    </submittedName>
</protein>
<dbReference type="KEGG" id="tml:GSTUM_00008222001"/>
<dbReference type="GeneID" id="9184238"/>
<sequence length="383" mass="42639">MITPSPNAVAYPVTRQFQEVHTYVPGCAVCNLDNSDCTTVYATRTYNWCSAVVPCYGCACTITDCAQWVTFSHANTYALRTAACGSGGGALCSNHGRPTEAAATTSSAAACYVEAIVTKYAISYVDYSEGRYSRVRVERCLEHGDAECEVWYERWAEQVYEEEEVIVMVPVTVNTYCPEPTTITYAGSTVTVLEAPTTVVFVTESRVISTVTVTRLSTTTGTTTAYSTPGYSSRSSRSSQSSYGTSTTRHFSSMPQYPAETPYPRPSPTSYYSTTPTPHYSPSPSPQHPKYPSEGYEEEEEEEDGGPEYHDYGRFKNNEGLHEWGRFYDSELRKRQLWGEYRDNEEAHSYGRYEAYGKQQEQKVHLDGVGGHKSNDKAVDSFE</sequence>
<dbReference type="AlphaFoldDB" id="D5GI10"/>
<dbReference type="EMBL" id="FN430322">
    <property type="protein sequence ID" value="CAZ84153.1"/>
    <property type="molecule type" value="Genomic_DNA"/>
</dbReference>
<accession>D5GI10</accession>
<dbReference type="HOGENOM" id="CLU_721971_0_0_1"/>
<organism evidence="2 3">
    <name type="scientific">Tuber melanosporum (strain Mel28)</name>
    <name type="common">Perigord black truffle</name>
    <dbReference type="NCBI Taxonomy" id="656061"/>
    <lineage>
        <taxon>Eukaryota</taxon>
        <taxon>Fungi</taxon>
        <taxon>Dikarya</taxon>
        <taxon>Ascomycota</taxon>
        <taxon>Pezizomycotina</taxon>
        <taxon>Pezizomycetes</taxon>
        <taxon>Pezizales</taxon>
        <taxon>Tuberaceae</taxon>
        <taxon>Tuber</taxon>
    </lineage>
</organism>
<evidence type="ECO:0000313" key="3">
    <source>
        <dbReference type="Proteomes" id="UP000006911"/>
    </source>
</evidence>
<feature type="compositionally biased region" description="Low complexity" evidence="1">
    <location>
        <begin position="221"/>
        <end position="249"/>
    </location>
</feature>
<dbReference type="RefSeq" id="XP_002839962.1">
    <property type="nucleotide sequence ID" value="XM_002839916.1"/>
</dbReference>
<dbReference type="Proteomes" id="UP000006911">
    <property type="component" value="Unassembled WGS sequence"/>
</dbReference>
<reference evidence="2 3" key="1">
    <citation type="journal article" date="2010" name="Nature">
        <title>Perigord black truffle genome uncovers evolutionary origins and mechanisms of symbiosis.</title>
        <authorList>
            <person name="Martin F."/>
            <person name="Kohler A."/>
            <person name="Murat C."/>
            <person name="Balestrini R."/>
            <person name="Coutinho P.M."/>
            <person name="Jaillon O."/>
            <person name="Montanini B."/>
            <person name="Morin E."/>
            <person name="Noel B."/>
            <person name="Percudani R."/>
            <person name="Porcel B."/>
            <person name="Rubini A."/>
            <person name="Amicucci A."/>
            <person name="Amselem J."/>
            <person name="Anthouard V."/>
            <person name="Arcioni S."/>
            <person name="Artiguenave F."/>
            <person name="Aury J.M."/>
            <person name="Ballario P."/>
            <person name="Bolchi A."/>
            <person name="Brenna A."/>
            <person name="Brun A."/>
            <person name="Buee M."/>
            <person name="Cantarel B."/>
            <person name="Chevalier G."/>
            <person name="Couloux A."/>
            <person name="Da Silva C."/>
            <person name="Denoeud F."/>
            <person name="Duplessis S."/>
            <person name="Ghignone S."/>
            <person name="Hilselberger B."/>
            <person name="Iotti M."/>
            <person name="Marcais B."/>
            <person name="Mello A."/>
            <person name="Miranda M."/>
            <person name="Pacioni G."/>
            <person name="Quesneville H."/>
            <person name="Riccioni C."/>
            <person name="Ruotolo R."/>
            <person name="Splivallo R."/>
            <person name="Stocchi V."/>
            <person name="Tisserant E."/>
            <person name="Viscomi A.R."/>
            <person name="Zambonelli A."/>
            <person name="Zampieri E."/>
            <person name="Henrissat B."/>
            <person name="Lebrun M.H."/>
            <person name="Paolocci F."/>
            <person name="Bonfante P."/>
            <person name="Ottonello S."/>
            <person name="Wincker P."/>
        </authorList>
    </citation>
    <scope>NUCLEOTIDE SEQUENCE [LARGE SCALE GENOMIC DNA]</scope>
    <source>
        <strain evidence="2 3">Mel28</strain>
    </source>
</reference>
<keyword evidence="3" id="KW-1185">Reference proteome</keyword>
<dbReference type="InParanoid" id="D5GI10"/>